<proteinExistence type="predicted"/>
<organism evidence="1 2">
    <name type="scientific">Anditalea andensis</name>
    <dbReference type="NCBI Taxonomy" id="1048983"/>
    <lineage>
        <taxon>Bacteria</taxon>
        <taxon>Pseudomonadati</taxon>
        <taxon>Bacteroidota</taxon>
        <taxon>Cytophagia</taxon>
        <taxon>Cytophagales</taxon>
        <taxon>Cytophagaceae</taxon>
        <taxon>Anditalea</taxon>
    </lineage>
</organism>
<reference evidence="1 2" key="1">
    <citation type="submission" date="2014-04" db="EMBL/GenBank/DDBJ databases">
        <title>Characterization and application of a salt tolerant electro-active bacterium.</title>
        <authorList>
            <person name="Yang L."/>
            <person name="Wei S."/>
            <person name="Tay Q.X.M."/>
        </authorList>
    </citation>
    <scope>NUCLEOTIDE SEQUENCE [LARGE SCALE GENOMIC DNA]</scope>
    <source>
        <strain evidence="1 2">LY1</strain>
    </source>
</reference>
<comment type="caution">
    <text evidence="1">The sequence shown here is derived from an EMBL/GenBank/DDBJ whole genome shotgun (WGS) entry which is preliminary data.</text>
</comment>
<accession>A0A074L0R1</accession>
<name>A0A074L0R1_9BACT</name>
<evidence type="ECO:0000313" key="1">
    <source>
        <dbReference type="EMBL" id="KEO73448.1"/>
    </source>
</evidence>
<gene>
    <name evidence="1" type="ORF">EL17_11105</name>
</gene>
<evidence type="ECO:0000313" key="2">
    <source>
        <dbReference type="Proteomes" id="UP000027821"/>
    </source>
</evidence>
<dbReference type="RefSeq" id="WP_035074237.1">
    <property type="nucleotide sequence ID" value="NZ_JMIH01000021.1"/>
</dbReference>
<dbReference type="Proteomes" id="UP000027821">
    <property type="component" value="Unassembled WGS sequence"/>
</dbReference>
<dbReference type="AlphaFoldDB" id="A0A074L0R1"/>
<keyword evidence="2" id="KW-1185">Reference proteome</keyword>
<dbReference type="EMBL" id="JMIH01000021">
    <property type="protein sequence ID" value="KEO73448.1"/>
    <property type="molecule type" value="Genomic_DNA"/>
</dbReference>
<protein>
    <submittedName>
        <fullName evidence="1">Uncharacterized protein</fullName>
    </submittedName>
</protein>
<sequence length="62" mass="7047">MGGYPWLLMGLTPTPLGSWSSFEVTEYGEDGASIRRLLDRPEGVEKSQQWNLIRMRDFSANV</sequence>